<dbReference type="InterPro" id="IPR009097">
    <property type="entry name" value="Cyclic_Pdiesterase"/>
</dbReference>
<protein>
    <recommendedName>
        <fullName evidence="3">2'-5' RNA ligase</fullName>
    </recommendedName>
</protein>
<evidence type="ECO:0000313" key="2">
    <source>
        <dbReference type="Proteomes" id="UP000252355"/>
    </source>
</evidence>
<sequence>MPDSSPPKNRLPFTLAFRLPEEALRLLAVYHRRLAGFCREFDPHETAHLTVKYLGYESPGFMESDVMTMLPELARVCRPFIPLRICVRGIDIFVTDEARKEAVVFLKVLSSERLIEMHETIRRRFGDRLEAFPHADGPNFVPHITISKNLQHYDHERITRLIHRSRKSARRQFRLTDLVLFTPRAIYPLYPRRRR</sequence>
<organism evidence="1 2">
    <name type="scientific">Candidatus Ozemobacter sibiricus</name>
    <dbReference type="NCBI Taxonomy" id="2268124"/>
    <lineage>
        <taxon>Bacteria</taxon>
        <taxon>Candidatus Ozemobacteria</taxon>
        <taxon>Candidatus Ozemobacterales</taxon>
        <taxon>Candidatus Ozemobacteraceae</taxon>
        <taxon>Candidatus Ozemobacter</taxon>
    </lineage>
</organism>
<dbReference type="SUPFAM" id="SSF55144">
    <property type="entry name" value="LigT-like"/>
    <property type="match status" value="1"/>
</dbReference>
<accession>A0A367ZL04</accession>
<name>A0A367ZL04_9BACT</name>
<proteinExistence type="predicted"/>
<evidence type="ECO:0008006" key="3">
    <source>
        <dbReference type="Google" id="ProtNLM"/>
    </source>
</evidence>
<dbReference type="EMBL" id="QOQW01000022">
    <property type="protein sequence ID" value="RCK78527.1"/>
    <property type="molecule type" value="Genomic_DNA"/>
</dbReference>
<dbReference type="Proteomes" id="UP000252355">
    <property type="component" value="Unassembled WGS sequence"/>
</dbReference>
<dbReference type="AlphaFoldDB" id="A0A367ZL04"/>
<evidence type="ECO:0000313" key="1">
    <source>
        <dbReference type="EMBL" id="RCK78527.1"/>
    </source>
</evidence>
<gene>
    <name evidence="1" type="ORF">OZSIB_1447</name>
</gene>
<dbReference type="Pfam" id="PF13563">
    <property type="entry name" value="2_5_RNA_ligase2"/>
    <property type="match status" value="1"/>
</dbReference>
<comment type="caution">
    <text evidence="1">The sequence shown here is derived from an EMBL/GenBank/DDBJ whole genome shotgun (WGS) entry which is preliminary data.</text>
</comment>
<dbReference type="Gene3D" id="3.90.1140.10">
    <property type="entry name" value="Cyclic phosphodiesterase"/>
    <property type="match status" value="1"/>
</dbReference>
<reference evidence="1 2" key="1">
    <citation type="submission" date="2018-05" db="EMBL/GenBank/DDBJ databases">
        <title>A metagenomic window into the 2 km-deep terrestrial subsurface aquifer revealed taxonomically and functionally diverse microbial community comprising novel uncultured bacterial lineages.</title>
        <authorList>
            <person name="Kadnikov V.V."/>
            <person name="Mardanov A.V."/>
            <person name="Beletsky A.V."/>
            <person name="Banks D."/>
            <person name="Pimenov N.V."/>
            <person name="Frank Y.A."/>
            <person name="Karnachuk O.V."/>
            <person name="Ravin N.V."/>
        </authorList>
    </citation>
    <scope>NUCLEOTIDE SEQUENCE [LARGE SCALE GENOMIC DNA]</scope>
    <source>
        <strain evidence="1">BY5</strain>
    </source>
</reference>